<proteinExistence type="predicted"/>
<reference evidence="2" key="1">
    <citation type="journal article" date="2016" name="Toxins">
        <title>The Draft Genome Sequence of the Yersinia entomophaga Entomopathogenic Type Strain MH96T.</title>
        <authorList>
            <person name="Hurst M.R."/>
            <person name="Beattie A."/>
            <person name="Altermann E."/>
            <person name="Moraga R.M."/>
            <person name="Harper L.A."/>
            <person name="Calder J."/>
            <person name="Laugraud A."/>
        </authorList>
    </citation>
    <scope>NUCLEOTIDE SEQUENCE [LARGE SCALE GENOMIC DNA]</scope>
    <source>
        <strain evidence="2">MH96</strain>
    </source>
</reference>
<accession>A0ABN4PSS2</accession>
<name>A0ABN4PSS2_YERET</name>
<dbReference type="Proteomes" id="UP000266744">
    <property type="component" value="Chromosome"/>
</dbReference>
<gene>
    <name evidence="1" type="ORF">PL78_09210</name>
</gene>
<evidence type="ECO:0000313" key="1">
    <source>
        <dbReference type="EMBL" id="ANI29996.1"/>
    </source>
</evidence>
<organism evidence="1 2">
    <name type="scientific">Yersinia entomophaga</name>
    <dbReference type="NCBI Taxonomy" id="935293"/>
    <lineage>
        <taxon>Bacteria</taxon>
        <taxon>Pseudomonadati</taxon>
        <taxon>Pseudomonadota</taxon>
        <taxon>Gammaproteobacteria</taxon>
        <taxon>Enterobacterales</taxon>
        <taxon>Yersiniaceae</taxon>
        <taxon>Yersinia</taxon>
    </lineage>
</organism>
<dbReference type="EMBL" id="CP010029">
    <property type="protein sequence ID" value="ANI29996.1"/>
    <property type="molecule type" value="Genomic_DNA"/>
</dbReference>
<protein>
    <submittedName>
        <fullName evidence="1">Uncharacterized protein</fullName>
    </submittedName>
</protein>
<evidence type="ECO:0000313" key="2">
    <source>
        <dbReference type="Proteomes" id="UP000266744"/>
    </source>
</evidence>
<keyword evidence="2" id="KW-1185">Reference proteome</keyword>
<sequence length="254" mass="28796">MYQFAMKVLSGSIMLPVHQHIAFGMTAFYKDYLVDEINTISNKIVASFEPDGVPESIWAGVMSVPQDIYYLTRGVMDTEHRSQNSNHFHRLATFIKNGDIDSAIVRLVETIARDFIDRLPEDKKDALLNSIYAKVGSRFGTTTTLMYLLTSRMNRSIAMHPKLKASLGIFRGAAINSILTAGALANHSAYDSRELREQNPRLYWRLRSMGELDILYFLIKDSVSGYVEASGMQEQGRDDEYRRIIDNVINQLNG</sequence>